<dbReference type="SMART" id="SM00335">
    <property type="entry name" value="ANX"/>
    <property type="match status" value="3"/>
</dbReference>
<evidence type="ECO:0000256" key="3">
    <source>
        <dbReference type="ARBA" id="ARBA00023216"/>
    </source>
</evidence>
<evidence type="ECO:0000313" key="5">
    <source>
        <dbReference type="Proteomes" id="UP000027222"/>
    </source>
</evidence>
<keyword evidence="5" id="KW-1185">Reference proteome</keyword>
<dbReference type="GO" id="GO:0005509">
    <property type="term" value="F:calcium ion binding"/>
    <property type="evidence" value="ECO:0007669"/>
    <property type="project" value="InterPro"/>
</dbReference>
<evidence type="ECO:0000256" key="1">
    <source>
        <dbReference type="ARBA" id="ARBA00007831"/>
    </source>
</evidence>
<sequence>MDALNDYHTAKSGISLAERLERTTTGNFGTAIRALALGPLGFDVDLARKALAGMGTNETLLIELILGRPGHEIRWLKTGYRLRYGKDLVDAVKGDLSGKTERMFTMALNTQKPVDSPYAPIDQEKVVADIETLHNASKKRDEIAFCEVLINRSDSHLGAVITGYSTRYKSLSKIIKKTFSGTMQDGLLYIMHGVKPKRDRQGFWRDGKLLEKTMAGLGTKDTMLIYRLVRAHWNPQRMEAIKDAYKRRFGKALENRVKGETSGPYRDLLLTIVKSSEGKSLA</sequence>
<dbReference type="GO" id="GO:0005886">
    <property type="term" value="C:plasma membrane"/>
    <property type="evidence" value="ECO:0007669"/>
    <property type="project" value="TreeGrafter"/>
</dbReference>
<dbReference type="Proteomes" id="UP000027222">
    <property type="component" value="Unassembled WGS sequence"/>
</dbReference>
<dbReference type="OrthoDB" id="37886at2759"/>
<dbReference type="Pfam" id="PF00191">
    <property type="entry name" value="Annexin"/>
    <property type="match status" value="3"/>
</dbReference>
<comment type="similarity">
    <text evidence="1">Belongs to the annexin family.</text>
</comment>
<accession>A0A067TRV6</accession>
<dbReference type="GO" id="GO:0005737">
    <property type="term" value="C:cytoplasm"/>
    <property type="evidence" value="ECO:0007669"/>
    <property type="project" value="TreeGrafter"/>
</dbReference>
<evidence type="ECO:0008006" key="6">
    <source>
        <dbReference type="Google" id="ProtNLM"/>
    </source>
</evidence>
<dbReference type="EMBL" id="KL142367">
    <property type="protein sequence ID" value="KDR85911.1"/>
    <property type="molecule type" value="Genomic_DNA"/>
</dbReference>
<dbReference type="InterPro" id="IPR001464">
    <property type="entry name" value="Annexin"/>
</dbReference>
<dbReference type="GO" id="GO:0005544">
    <property type="term" value="F:calcium-dependent phospholipid binding"/>
    <property type="evidence" value="ECO:0007669"/>
    <property type="project" value="InterPro"/>
</dbReference>
<dbReference type="SUPFAM" id="SSF47874">
    <property type="entry name" value="Annexin"/>
    <property type="match status" value="1"/>
</dbReference>
<organism evidence="4 5">
    <name type="scientific">Galerina marginata (strain CBS 339.88)</name>
    <dbReference type="NCBI Taxonomy" id="685588"/>
    <lineage>
        <taxon>Eukaryota</taxon>
        <taxon>Fungi</taxon>
        <taxon>Dikarya</taxon>
        <taxon>Basidiomycota</taxon>
        <taxon>Agaricomycotina</taxon>
        <taxon>Agaricomycetes</taxon>
        <taxon>Agaricomycetidae</taxon>
        <taxon>Agaricales</taxon>
        <taxon>Agaricineae</taxon>
        <taxon>Strophariaceae</taxon>
        <taxon>Galerina</taxon>
    </lineage>
</organism>
<name>A0A067TRV6_GALM3</name>
<keyword evidence="3" id="KW-0041">Annexin</keyword>
<gene>
    <name evidence="4" type="ORF">GALMADRAFT_235066</name>
</gene>
<evidence type="ECO:0000256" key="2">
    <source>
        <dbReference type="ARBA" id="ARBA00022737"/>
    </source>
</evidence>
<reference evidence="5" key="1">
    <citation type="journal article" date="2014" name="Proc. Natl. Acad. Sci. U.S.A.">
        <title>Extensive sampling of basidiomycete genomes demonstrates inadequacy of the white-rot/brown-rot paradigm for wood decay fungi.</title>
        <authorList>
            <person name="Riley R."/>
            <person name="Salamov A.A."/>
            <person name="Brown D.W."/>
            <person name="Nagy L.G."/>
            <person name="Floudas D."/>
            <person name="Held B.W."/>
            <person name="Levasseur A."/>
            <person name="Lombard V."/>
            <person name="Morin E."/>
            <person name="Otillar R."/>
            <person name="Lindquist E.A."/>
            <person name="Sun H."/>
            <person name="LaButti K.M."/>
            <person name="Schmutz J."/>
            <person name="Jabbour D."/>
            <person name="Luo H."/>
            <person name="Baker S.E."/>
            <person name="Pisabarro A.G."/>
            <person name="Walton J.D."/>
            <person name="Blanchette R.A."/>
            <person name="Henrissat B."/>
            <person name="Martin F."/>
            <person name="Cullen D."/>
            <person name="Hibbett D.S."/>
            <person name="Grigoriev I.V."/>
        </authorList>
    </citation>
    <scope>NUCLEOTIDE SEQUENCE [LARGE SCALE GENOMIC DNA]</scope>
    <source>
        <strain evidence="5">CBS 339.88</strain>
    </source>
</reference>
<dbReference type="InterPro" id="IPR037104">
    <property type="entry name" value="Annexin_sf"/>
</dbReference>
<dbReference type="GO" id="GO:0001786">
    <property type="term" value="F:phosphatidylserine binding"/>
    <property type="evidence" value="ECO:0007669"/>
    <property type="project" value="TreeGrafter"/>
</dbReference>
<dbReference type="GO" id="GO:0005634">
    <property type="term" value="C:nucleus"/>
    <property type="evidence" value="ECO:0007669"/>
    <property type="project" value="TreeGrafter"/>
</dbReference>
<dbReference type="PRINTS" id="PR00196">
    <property type="entry name" value="ANNEXIN"/>
</dbReference>
<proteinExistence type="inferred from homology"/>
<protein>
    <recommendedName>
        <fullName evidence="6">Annexin</fullName>
    </recommendedName>
</protein>
<dbReference type="HOGENOM" id="CLU_025300_4_0_1"/>
<dbReference type="PROSITE" id="PS51897">
    <property type="entry name" value="ANNEXIN_2"/>
    <property type="match status" value="2"/>
</dbReference>
<dbReference type="GO" id="GO:0012506">
    <property type="term" value="C:vesicle membrane"/>
    <property type="evidence" value="ECO:0007669"/>
    <property type="project" value="TreeGrafter"/>
</dbReference>
<dbReference type="AlphaFoldDB" id="A0A067TRV6"/>
<dbReference type="Gene3D" id="1.10.220.10">
    <property type="entry name" value="Annexin"/>
    <property type="match status" value="3"/>
</dbReference>
<dbReference type="PANTHER" id="PTHR10502">
    <property type="entry name" value="ANNEXIN"/>
    <property type="match status" value="1"/>
</dbReference>
<dbReference type="PANTHER" id="PTHR10502:SF102">
    <property type="entry name" value="ANNEXIN B11"/>
    <property type="match status" value="1"/>
</dbReference>
<evidence type="ECO:0000313" key="4">
    <source>
        <dbReference type="EMBL" id="KDR85911.1"/>
    </source>
</evidence>
<dbReference type="STRING" id="685588.A0A067TRV6"/>
<dbReference type="InterPro" id="IPR018502">
    <property type="entry name" value="Annexin_repeat"/>
</dbReference>
<keyword evidence="2" id="KW-0677">Repeat</keyword>